<proteinExistence type="predicted"/>
<protein>
    <submittedName>
        <fullName evidence="1">Alternative protein ARHGAP42</fullName>
    </submittedName>
</protein>
<accession>L8E964</accession>
<dbReference type="ChiTaRS" id="ARHGAP42">
    <property type="organism name" value="human"/>
</dbReference>
<dbReference type="EMBL" id="HF584353">
    <property type="protein sequence ID" value="CCQ43850.1"/>
    <property type="molecule type" value="Genomic_DNA"/>
</dbReference>
<gene>
    <name evidence="1" type="primary">ARHGAP42</name>
</gene>
<evidence type="ECO:0000313" key="1">
    <source>
        <dbReference type="EMBL" id="CCQ43850.1"/>
    </source>
</evidence>
<name>L8E964_HUMAN</name>
<reference evidence="1" key="1">
    <citation type="journal article" date="2013" name="PLoS ONE">
        <title>Direct detection of alternative open reading frames translation products in human significantly expands the proteome.</title>
        <authorList>
            <person name="Vanderperre B."/>
            <person name="Lucier J.-F."/>
            <person name="Motard J."/>
            <person name="Tremblay G."/>
            <person name="Vanderperre S."/>
            <person name="Wisztorski M."/>
            <person name="Salzet M."/>
            <person name="Boisvert F.-M."/>
            <person name="Roucou X."/>
        </authorList>
    </citation>
    <scope>NUCLEOTIDE SEQUENCE</scope>
</reference>
<dbReference type="OrthoDB" id="3183924at2759"/>
<organism evidence="1">
    <name type="scientific">Homo sapiens</name>
    <name type="common">Human</name>
    <dbReference type="NCBI Taxonomy" id="9606"/>
    <lineage>
        <taxon>Eukaryota</taxon>
        <taxon>Metazoa</taxon>
        <taxon>Chordata</taxon>
        <taxon>Craniata</taxon>
        <taxon>Vertebrata</taxon>
        <taxon>Euteleostomi</taxon>
        <taxon>Mammalia</taxon>
        <taxon>Eutheria</taxon>
        <taxon>Euarchontoglires</taxon>
        <taxon>Primates</taxon>
        <taxon>Haplorrhini</taxon>
        <taxon>Catarrhini</taxon>
        <taxon>Hominidae</taxon>
        <taxon>Homo</taxon>
    </lineage>
</organism>
<dbReference type="AlphaFoldDB" id="L8E964"/>
<sequence length="55" mass="6392">MCFWIICNSPQCRFRSNCRVSNTVLNTVSQKFGNQKSAIWILRSVLYCLAFSEDL</sequence>